<proteinExistence type="predicted"/>
<dbReference type="Pfam" id="PF05239">
    <property type="entry name" value="PRC"/>
    <property type="match status" value="1"/>
</dbReference>
<protein>
    <submittedName>
        <fullName evidence="2">Photosystem reaction center subunit H</fullName>
    </submittedName>
</protein>
<evidence type="ECO:0000313" key="3">
    <source>
        <dbReference type="Proteomes" id="UP000732619"/>
    </source>
</evidence>
<evidence type="ECO:0000259" key="1">
    <source>
        <dbReference type="Pfam" id="PF05239"/>
    </source>
</evidence>
<dbReference type="Gene3D" id="2.30.30.240">
    <property type="entry name" value="PRC-barrel domain"/>
    <property type="match status" value="1"/>
</dbReference>
<organism evidence="2 3">
    <name type="scientific">Methanobrevibacter olleyae</name>
    <dbReference type="NCBI Taxonomy" id="294671"/>
    <lineage>
        <taxon>Archaea</taxon>
        <taxon>Methanobacteriati</taxon>
        <taxon>Methanobacteriota</taxon>
        <taxon>Methanomada group</taxon>
        <taxon>Methanobacteria</taxon>
        <taxon>Methanobacteriales</taxon>
        <taxon>Methanobacteriaceae</taxon>
        <taxon>Methanobrevibacter</taxon>
    </lineage>
</organism>
<dbReference type="InterPro" id="IPR011033">
    <property type="entry name" value="PRC_barrel-like_sf"/>
</dbReference>
<feature type="domain" description="PRC-barrel" evidence="1">
    <location>
        <begin position="5"/>
        <end position="74"/>
    </location>
</feature>
<dbReference type="EMBL" id="SUTG01000002">
    <property type="protein sequence ID" value="MBE6511701.1"/>
    <property type="molecule type" value="Genomic_DNA"/>
</dbReference>
<evidence type="ECO:0000313" key="2">
    <source>
        <dbReference type="EMBL" id="MBE6511701.1"/>
    </source>
</evidence>
<gene>
    <name evidence="2" type="ORF">E7Z75_00925</name>
</gene>
<dbReference type="InterPro" id="IPR027275">
    <property type="entry name" value="PRC-brl_dom"/>
</dbReference>
<dbReference type="SUPFAM" id="SSF50346">
    <property type="entry name" value="PRC-barrel domain"/>
    <property type="match status" value="1"/>
</dbReference>
<name>A0A8T3VQW5_METOL</name>
<comment type="caution">
    <text evidence="2">The sequence shown here is derived from an EMBL/GenBank/DDBJ whole genome shotgun (WGS) entry which is preliminary data.</text>
</comment>
<reference evidence="2" key="1">
    <citation type="submission" date="2019-04" db="EMBL/GenBank/DDBJ databases">
        <title>Evolution of Biomass-Degrading Anaerobic Consortia Revealed by Metagenomics.</title>
        <authorList>
            <person name="Peng X."/>
        </authorList>
    </citation>
    <scope>NUCLEOTIDE SEQUENCE</scope>
    <source>
        <strain evidence="2">SIG14</strain>
    </source>
</reference>
<dbReference type="AlphaFoldDB" id="A0A8T3VQW5"/>
<accession>A0A8T3VQW5</accession>
<dbReference type="Proteomes" id="UP000732619">
    <property type="component" value="Unassembled WGS sequence"/>
</dbReference>
<sequence>MRIVKELVGKEVLGNDVVSMGKVVDVDIDLDDNAIESIIVSKGGIQESLNISKSELVIPFDMISKIGDKIILKDIFNEDLAQMEEEIEDLKSQL</sequence>